<organism evidence="1 2">
    <name type="scientific">Candidatus Doudnabacteria bacterium RIFCSPHIGHO2_01_FULL_43_23</name>
    <dbReference type="NCBI Taxonomy" id="1817822"/>
    <lineage>
        <taxon>Bacteria</taxon>
        <taxon>Candidatus Doudnaibacteriota</taxon>
    </lineage>
</organism>
<dbReference type="EMBL" id="MFEI01000031">
    <property type="protein sequence ID" value="OGE80456.1"/>
    <property type="molecule type" value="Genomic_DNA"/>
</dbReference>
<dbReference type="AlphaFoldDB" id="A0A1F5NS02"/>
<accession>A0A1F5NS02</accession>
<gene>
    <name evidence="1" type="ORF">A2826_00005</name>
</gene>
<evidence type="ECO:0000313" key="2">
    <source>
        <dbReference type="Proteomes" id="UP000177912"/>
    </source>
</evidence>
<reference evidence="1 2" key="1">
    <citation type="journal article" date="2016" name="Nat. Commun.">
        <title>Thousands of microbial genomes shed light on interconnected biogeochemical processes in an aquifer system.</title>
        <authorList>
            <person name="Anantharaman K."/>
            <person name="Brown C.T."/>
            <person name="Hug L.A."/>
            <person name="Sharon I."/>
            <person name="Castelle C.J."/>
            <person name="Probst A.J."/>
            <person name="Thomas B.C."/>
            <person name="Singh A."/>
            <person name="Wilkins M.J."/>
            <person name="Karaoz U."/>
            <person name="Brodie E.L."/>
            <person name="Williams K.H."/>
            <person name="Hubbard S.S."/>
            <person name="Banfield J.F."/>
        </authorList>
    </citation>
    <scope>NUCLEOTIDE SEQUENCE [LARGE SCALE GENOMIC DNA]</scope>
</reference>
<protein>
    <submittedName>
        <fullName evidence="1">Uncharacterized protein</fullName>
    </submittedName>
</protein>
<evidence type="ECO:0000313" key="1">
    <source>
        <dbReference type="EMBL" id="OGE80456.1"/>
    </source>
</evidence>
<sequence length="244" mass="27387">MKLGKFTRAVPNTDGSGIVFFTEGRGSIRVLGCSCPHSDNSGASVREFRITLPPEEISALIALVANNGDTVGLTYFVQVERQNPLDKEKPGIVADLDNVWLGRPNVLACITDDAEHHGCLRVTFPFTKEKFSSSPADAKQGFRVVDGDTLCQFLNEAITLEQLREVATEAEEEQTARARFAVLEEEHRSLMGRIDRVSHIASEMRSCARLIFYALDHCLPLSKERRENMRKAREIFNRIEQNYT</sequence>
<name>A0A1F5NS02_9BACT</name>
<comment type="caution">
    <text evidence="1">The sequence shown here is derived from an EMBL/GenBank/DDBJ whole genome shotgun (WGS) entry which is preliminary data.</text>
</comment>
<proteinExistence type="predicted"/>
<dbReference type="Proteomes" id="UP000177912">
    <property type="component" value="Unassembled WGS sequence"/>
</dbReference>